<keyword evidence="1" id="KW-0812">Transmembrane</keyword>
<keyword evidence="1" id="KW-1133">Transmembrane helix</keyword>
<organism evidence="2 3">
    <name type="scientific">Lupinus albus</name>
    <name type="common">White lupine</name>
    <name type="synonym">Lupinus termis</name>
    <dbReference type="NCBI Taxonomy" id="3870"/>
    <lineage>
        <taxon>Eukaryota</taxon>
        <taxon>Viridiplantae</taxon>
        <taxon>Streptophyta</taxon>
        <taxon>Embryophyta</taxon>
        <taxon>Tracheophyta</taxon>
        <taxon>Spermatophyta</taxon>
        <taxon>Magnoliopsida</taxon>
        <taxon>eudicotyledons</taxon>
        <taxon>Gunneridae</taxon>
        <taxon>Pentapetalae</taxon>
        <taxon>rosids</taxon>
        <taxon>fabids</taxon>
        <taxon>Fabales</taxon>
        <taxon>Fabaceae</taxon>
        <taxon>Papilionoideae</taxon>
        <taxon>50 kb inversion clade</taxon>
        <taxon>genistoids sensu lato</taxon>
        <taxon>core genistoids</taxon>
        <taxon>Genisteae</taxon>
        <taxon>Lupinus</taxon>
    </lineage>
</organism>
<evidence type="ECO:0000256" key="1">
    <source>
        <dbReference type="SAM" id="Phobius"/>
    </source>
</evidence>
<dbReference type="Proteomes" id="UP000447434">
    <property type="component" value="Chromosome 17"/>
</dbReference>
<feature type="transmembrane region" description="Helical" evidence="1">
    <location>
        <begin position="28"/>
        <end position="45"/>
    </location>
</feature>
<keyword evidence="3" id="KW-1185">Reference proteome</keyword>
<protein>
    <submittedName>
        <fullName evidence="2">Uncharacterized protein</fullName>
    </submittedName>
</protein>
<dbReference type="AlphaFoldDB" id="A0A6A4P1N3"/>
<reference evidence="3" key="1">
    <citation type="journal article" date="2020" name="Nat. Commun.">
        <title>Genome sequence of the cluster root forming white lupin.</title>
        <authorList>
            <person name="Hufnagel B."/>
            <person name="Marques A."/>
            <person name="Soriano A."/>
            <person name="Marques L."/>
            <person name="Divol F."/>
            <person name="Doumas P."/>
            <person name="Sallet E."/>
            <person name="Mancinotti D."/>
            <person name="Carrere S."/>
            <person name="Marande W."/>
            <person name="Arribat S."/>
            <person name="Keller J."/>
            <person name="Huneau C."/>
            <person name="Blein T."/>
            <person name="Aime D."/>
            <person name="Laguerre M."/>
            <person name="Taylor J."/>
            <person name="Schubert V."/>
            <person name="Nelson M."/>
            <person name="Geu-Flores F."/>
            <person name="Crespi M."/>
            <person name="Gallardo-Guerrero K."/>
            <person name="Delaux P.-M."/>
            <person name="Salse J."/>
            <person name="Berges H."/>
            <person name="Guyot R."/>
            <person name="Gouzy J."/>
            <person name="Peret B."/>
        </authorList>
    </citation>
    <scope>NUCLEOTIDE SEQUENCE [LARGE SCALE GENOMIC DNA]</scope>
    <source>
        <strain evidence="3">cv. Amiga</strain>
    </source>
</reference>
<evidence type="ECO:0000313" key="3">
    <source>
        <dbReference type="Proteomes" id="UP000447434"/>
    </source>
</evidence>
<sequence>MRGGDDKSLPAMDQNLSFITRDGGRETGMHHFLLFSVPIFIRPLLYRDSSRQRIEVNMNNLWWC</sequence>
<keyword evidence="1" id="KW-0472">Membrane</keyword>
<name>A0A6A4P1N3_LUPAL</name>
<proteinExistence type="predicted"/>
<dbReference type="EMBL" id="WOCE01000017">
    <property type="protein sequence ID" value="KAE9595321.1"/>
    <property type="molecule type" value="Genomic_DNA"/>
</dbReference>
<comment type="caution">
    <text evidence="2">The sequence shown here is derived from an EMBL/GenBank/DDBJ whole genome shotgun (WGS) entry which is preliminary data.</text>
</comment>
<evidence type="ECO:0000313" key="2">
    <source>
        <dbReference type="EMBL" id="KAE9595321.1"/>
    </source>
</evidence>
<accession>A0A6A4P1N3</accession>
<gene>
    <name evidence="2" type="ORF">Lalb_Chr17g0337531</name>
</gene>